<feature type="compositionally biased region" description="Basic residues" evidence="1">
    <location>
        <begin position="54"/>
        <end position="63"/>
    </location>
</feature>
<keyword evidence="3" id="KW-1185">Reference proteome</keyword>
<evidence type="ECO:0000313" key="3">
    <source>
        <dbReference type="Proteomes" id="UP001151760"/>
    </source>
</evidence>
<evidence type="ECO:0000313" key="2">
    <source>
        <dbReference type="EMBL" id="GJS58441.1"/>
    </source>
</evidence>
<gene>
    <name evidence="2" type="ORF">Tco_0653225</name>
</gene>
<name>A0ABQ4X0K0_9ASTR</name>
<sequence length="97" mass="10810">MSPRKLKERPTKPVVGIKASPGKLRQRRPKPVIMSPRKLRERPTKPVIGIKASPGKRRERRPKPAACEMTIFLVFTTPRPAHGHAHDAAVHANALCV</sequence>
<feature type="region of interest" description="Disordered" evidence="1">
    <location>
        <begin position="1"/>
        <end position="64"/>
    </location>
</feature>
<proteinExistence type="predicted"/>
<protein>
    <submittedName>
        <fullName evidence="2">Uncharacterized protein</fullName>
    </submittedName>
</protein>
<organism evidence="2 3">
    <name type="scientific">Tanacetum coccineum</name>
    <dbReference type="NCBI Taxonomy" id="301880"/>
    <lineage>
        <taxon>Eukaryota</taxon>
        <taxon>Viridiplantae</taxon>
        <taxon>Streptophyta</taxon>
        <taxon>Embryophyta</taxon>
        <taxon>Tracheophyta</taxon>
        <taxon>Spermatophyta</taxon>
        <taxon>Magnoliopsida</taxon>
        <taxon>eudicotyledons</taxon>
        <taxon>Gunneridae</taxon>
        <taxon>Pentapetalae</taxon>
        <taxon>asterids</taxon>
        <taxon>campanulids</taxon>
        <taxon>Asterales</taxon>
        <taxon>Asteraceae</taxon>
        <taxon>Asteroideae</taxon>
        <taxon>Anthemideae</taxon>
        <taxon>Anthemidinae</taxon>
        <taxon>Tanacetum</taxon>
    </lineage>
</organism>
<accession>A0ABQ4X0K0</accession>
<feature type="non-terminal residue" evidence="2">
    <location>
        <position position="97"/>
    </location>
</feature>
<dbReference type="Proteomes" id="UP001151760">
    <property type="component" value="Unassembled WGS sequence"/>
</dbReference>
<evidence type="ECO:0000256" key="1">
    <source>
        <dbReference type="SAM" id="MobiDB-lite"/>
    </source>
</evidence>
<reference evidence="2" key="1">
    <citation type="journal article" date="2022" name="Int. J. Mol. Sci.">
        <title>Draft Genome of Tanacetum Coccineum: Genomic Comparison of Closely Related Tanacetum-Family Plants.</title>
        <authorList>
            <person name="Yamashiro T."/>
            <person name="Shiraishi A."/>
            <person name="Nakayama K."/>
            <person name="Satake H."/>
        </authorList>
    </citation>
    <scope>NUCLEOTIDE SEQUENCE</scope>
</reference>
<reference evidence="2" key="2">
    <citation type="submission" date="2022-01" db="EMBL/GenBank/DDBJ databases">
        <authorList>
            <person name="Yamashiro T."/>
            <person name="Shiraishi A."/>
            <person name="Satake H."/>
            <person name="Nakayama K."/>
        </authorList>
    </citation>
    <scope>NUCLEOTIDE SEQUENCE</scope>
</reference>
<comment type="caution">
    <text evidence="2">The sequence shown here is derived from an EMBL/GenBank/DDBJ whole genome shotgun (WGS) entry which is preliminary data.</text>
</comment>
<dbReference type="EMBL" id="BQNB010009078">
    <property type="protein sequence ID" value="GJS58441.1"/>
    <property type="molecule type" value="Genomic_DNA"/>
</dbReference>